<dbReference type="GO" id="GO:0016887">
    <property type="term" value="F:ATP hydrolysis activity"/>
    <property type="evidence" value="ECO:0007669"/>
    <property type="project" value="InterPro"/>
</dbReference>
<dbReference type="PROSITE" id="PS00211">
    <property type="entry name" value="ABC_TRANSPORTER_1"/>
    <property type="match status" value="1"/>
</dbReference>
<evidence type="ECO:0000313" key="6">
    <source>
        <dbReference type="EMBL" id="SHH85941.1"/>
    </source>
</evidence>
<dbReference type="InterPro" id="IPR017871">
    <property type="entry name" value="ABC_transporter-like_CS"/>
</dbReference>
<evidence type="ECO:0000259" key="5">
    <source>
        <dbReference type="PROSITE" id="PS50893"/>
    </source>
</evidence>
<evidence type="ECO:0000256" key="4">
    <source>
        <dbReference type="ARBA" id="ARBA00022840"/>
    </source>
</evidence>
<dbReference type="EMBL" id="FQXE01000005">
    <property type="protein sequence ID" value="SHH85941.1"/>
    <property type="molecule type" value="Genomic_DNA"/>
</dbReference>
<keyword evidence="3" id="KW-0547">Nucleotide-binding</keyword>
<organism evidence="6 7">
    <name type="scientific">Pollutimonas bauzanensis</name>
    <dbReference type="NCBI Taxonomy" id="658167"/>
    <lineage>
        <taxon>Bacteria</taxon>
        <taxon>Pseudomonadati</taxon>
        <taxon>Pseudomonadota</taxon>
        <taxon>Betaproteobacteria</taxon>
        <taxon>Burkholderiales</taxon>
        <taxon>Alcaligenaceae</taxon>
        <taxon>Pollutimonas</taxon>
    </lineage>
</organism>
<dbReference type="Gene3D" id="3.40.50.300">
    <property type="entry name" value="P-loop containing nucleotide triphosphate hydrolases"/>
    <property type="match status" value="1"/>
</dbReference>
<dbReference type="SUPFAM" id="SSF52540">
    <property type="entry name" value="P-loop containing nucleoside triphosphate hydrolases"/>
    <property type="match status" value="1"/>
</dbReference>
<dbReference type="OrthoDB" id="9804819at2"/>
<keyword evidence="4 6" id="KW-0067">ATP-binding</keyword>
<dbReference type="Pfam" id="PF00005">
    <property type="entry name" value="ABC_tran"/>
    <property type="match status" value="1"/>
</dbReference>
<dbReference type="STRING" id="658167.SAMN04488135_105217"/>
<dbReference type="Proteomes" id="UP000184226">
    <property type="component" value="Unassembled WGS sequence"/>
</dbReference>
<sequence length="302" mass="32557">MTTFHVALSGVTKDYGKQRAVDGIDLNLRPGECVALAGHNGAGKSTLIKLILGLIRPSSGQVLLLGHEASGSAAVRMRNDIGYLPETVALHPSLTGAETLAFYARLKRQPLANNAALLARVGISQAAKRRVGGYSKGMRQRLALAQALLGAPKVLLFDEPTTGLDPASRLLFYEIVRELRNNGSTVLLSTHALAELDGHTDRIVVLKNGSKIADGSMSQLRHVADLPIRIRLRLAAGAWAPGALPDAWRRVDETQFELACSERDKVAAIRGIGAIGLPMDDIEIHTPSLDDMYAHFLRREDV</sequence>
<evidence type="ECO:0000256" key="3">
    <source>
        <dbReference type="ARBA" id="ARBA00022741"/>
    </source>
</evidence>
<keyword evidence="1" id="KW-0813">Transport</keyword>
<evidence type="ECO:0000256" key="2">
    <source>
        <dbReference type="ARBA" id="ARBA00022475"/>
    </source>
</evidence>
<dbReference type="AlphaFoldDB" id="A0A1M5WEM6"/>
<keyword evidence="7" id="KW-1185">Reference proteome</keyword>
<dbReference type="CDD" id="cd03230">
    <property type="entry name" value="ABC_DR_subfamily_A"/>
    <property type="match status" value="1"/>
</dbReference>
<dbReference type="GO" id="GO:0005524">
    <property type="term" value="F:ATP binding"/>
    <property type="evidence" value="ECO:0007669"/>
    <property type="project" value="UniProtKB-KW"/>
</dbReference>
<dbReference type="RefSeq" id="WP_073103313.1">
    <property type="nucleotide sequence ID" value="NZ_FQXE01000005.1"/>
</dbReference>
<name>A0A1M5WEM6_9BURK</name>
<protein>
    <submittedName>
        <fullName evidence="6">Cu-processing system ATP-binding protein</fullName>
    </submittedName>
</protein>
<dbReference type="InterPro" id="IPR051782">
    <property type="entry name" value="ABC_Transporter_VariousFunc"/>
</dbReference>
<keyword evidence="2" id="KW-1003">Cell membrane</keyword>
<accession>A0A1M5WEM6</accession>
<dbReference type="PANTHER" id="PTHR42939">
    <property type="entry name" value="ABC TRANSPORTER ATP-BINDING PROTEIN ALBC-RELATED"/>
    <property type="match status" value="1"/>
</dbReference>
<dbReference type="SMART" id="SM00382">
    <property type="entry name" value="AAA"/>
    <property type="match status" value="1"/>
</dbReference>
<dbReference type="PANTHER" id="PTHR42939:SF1">
    <property type="entry name" value="ABC TRANSPORTER ATP-BINDING PROTEIN ALBC-RELATED"/>
    <property type="match status" value="1"/>
</dbReference>
<keyword evidence="2" id="KW-0472">Membrane</keyword>
<evidence type="ECO:0000256" key="1">
    <source>
        <dbReference type="ARBA" id="ARBA00022448"/>
    </source>
</evidence>
<dbReference type="PROSITE" id="PS50893">
    <property type="entry name" value="ABC_TRANSPORTER_2"/>
    <property type="match status" value="1"/>
</dbReference>
<feature type="domain" description="ABC transporter" evidence="5">
    <location>
        <begin position="6"/>
        <end position="233"/>
    </location>
</feature>
<reference evidence="6 7" key="1">
    <citation type="submission" date="2016-11" db="EMBL/GenBank/DDBJ databases">
        <authorList>
            <person name="Jaros S."/>
            <person name="Januszkiewicz K."/>
            <person name="Wedrychowicz H."/>
        </authorList>
    </citation>
    <scope>NUCLEOTIDE SEQUENCE [LARGE SCALE GENOMIC DNA]</scope>
    <source>
        <strain evidence="6 7">CGMCC 1.10190</strain>
    </source>
</reference>
<dbReference type="InterPro" id="IPR027417">
    <property type="entry name" value="P-loop_NTPase"/>
</dbReference>
<proteinExistence type="predicted"/>
<dbReference type="InterPro" id="IPR003593">
    <property type="entry name" value="AAA+_ATPase"/>
</dbReference>
<gene>
    <name evidence="6" type="ORF">SAMN04488135_105217</name>
</gene>
<evidence type="ECO:0000313" key="7">
    <source>
        <dbReference type="Proteomes" id="UP000184226"/>
    </source>
</evidence>
<dbReference type="InterPro" id="IPR003439">
    <property type="entry name" value="ABC_transporter-like_ATP-bd"/>
</dbReference>